<name>A0A1D8ILS1_9GAMM</name>
<dbReference type="InterPro" id="IPR023994">
    <property type="entry name" value="NiFe-hyd_HybE"/>
</dbReference>
<dbReference type="InterPro" id="IPR038530">
    <property type="entry name" value="NiFe-hyd_HybE_sf"/>
</dbReference>
<sequence>MPSPPAAVARLEETFHRIERERMRDMPLLNPALRVEAIDFRAQGDGWLGALITPWFINLVILPRDGAAWDALAPTATVRESLPMGECEFLVGRDEELGTYKSCALFSPALEFEDQEAARATARAALDTVRAAPTSAPAERESIGLSRRAFLRGEFRRTPP</sequence>
<accession>A0A1D8ILS1</accession>
<comment type="similarity">
    <text evidence="1">Belongs to the HupJ family.</text>
</comment>
<dbReference type="Proteomes" id="UP000095401">
    <property type="component" value="Chromosome"/>
</dbReference>
<proteinExistence type="inferred from homology"/>
<evidence type="ECO:0000313" key="3">
    <source>
        <dbReference type="Proteomes" id="UP000095401"/>
    </source>
</evidence>
<evidence type="ECO:0000313" key="2">
    <source>
        <dbReference type="EMBL" id="AOU97390.1"/>
    </source>
</evidence>
<keyword evidence="3" id="KW-1185">Reference proteome</keyword>
<organism evidence="2 3">
    <name type="scientific">Acidihalobacter yilgarnensis</name>
    <dbReference type="NCBI Taxonomy" id="2819280"/>
    <lineage>
        <taxon>Bacteria</taxon>
        <taxon>Pseudomonadati</taxon>
        <taxon>Pseudomonadota</taxon>
        <taxon>Gammaproteobacteria</taxon>
        <taxon>Chromatiales</taxon>
        <taxon>Ectothiorhodospiraceae</taxon>
        <taxon>Acidihalobacter</taxon>
    </lineage>
</organism>
<reference evidence="3" key="1">
    <citation type="submission" date="2016-09" db="EMBL/GenBank/DDBJ databases">
        <title>Acidihalobacter prosperus F5.</title>
        <authorList>
            <person name="Khaleque H.N."/>
            <person name="Ramsay J.P."/>
            <person name="Kaksonen A.H."/>
            <person name="Boxall N.J."/>
            <person name="Watkin E.L.J."/>
        </authorList>
    </citation>
    <scope>NUCLEOTIDE SEQUENCE [LARGE SCALE GENOMIC DNA]</scope>
    <source>
        <strain evidence="3">F5</strain>
    </source>
</reference>
<dbReference type="EMBL" id="CP017415">
    <property type="protein sequence ID" value="AOU97390.1"/>
    <property type="molecule type" value="Genomic_DNA"/>
</dbReference>
<dbReference type="AlphaFoldDB" id="A0A1D8ILS1"/>
<dbReference type="KEGG" id="aprs:BI364_04755"/>
<evidence type="ECO:0008006" key="4">
    <source>
        <dbReference type="Google" id="ProtNLM"/>
    </source>
</evidence>
<evidence type="ECO:0000256" key="1">
    <source>
        <dbReference type="ARBA" id="ARBA00006532"/>
    </source>
</evidence>
<dbReference type="Pfam" id="PF11939">
    <property type="entry name" value="NiFe-hyd_HybE"/>
    <property type="match status" value="1"/>
</dbReference>
<dbReference type="Gene3D" id="3.30.1460.40">
    <property type="entry name" value="[NiFe]-hydrogenase assembly chaperone, HybE"/>
    <property type="match status" value="1"/>
</dbReference>
<dbReference type="NCBIfam" id="TIGR03993">
    <property type="entry name" value="hydrog_HybE"/>
    <property type="match status" value="1"/>
</dbReference>
<gene>
    <name evidence="2" type="ORF">BI364_04755</name>
</gene>
<dbReference type="RefSeq" id="WP_070077775.1">
    <property type="nucleotide sequence ID" value="NZ_CP017415.1"/>
</dbReference>
<protein>
    <recommendedName>
        <fullName evidence="4">[NiFe]-hydrogenase assembly, chaperone, HybE</fullName>
    </recommendedName>
</protein>